<feature type="coiled-coil region" evidence="1">
    <location>
        <begin position="222"/>
        <end position="249"/>
    </location>
</feature>
<accession>A0ABQ8SMN9</accession>
<sequence length="459" mass="51670">MKRLAVVVVGAPKYVAVAGGRSSSSSLPTTPFLALGCQLSRIWKVSQGSTSIVDGISDSEMVFDEMRLRIRHRLPDIRLTVGENLGKTQPEKEFPLPRLFHDAVQCSLFTLPRRDTNQSPRRLTEQFASRPLQRTAPRANTSDPFNAVTFPIFMIGNATECRRHQSGLNVIISICRRLPVQNIQPQRRLKNISFDIELTLVETVRLNSVTILDALSDILDYVKSLHSEMLEIKNENAALKIQMAEILDKRICSTNSDQSNPKVVQQVNASCIRKSYSQVLSQSASASSKQSNPGTAKSASASNVVTTQLTANEVGSPSPPIDGEGFQVVAKKRKVRKVTQGVLTSSALETVPVRAKMKSLLFLDSVRKLMVHDHRKVHCVLRLVKFDPVIRVRQFRHLFKEESPHENNFRFWNRQLKETGSQLEKKRTGRPSTNDETVEAIRRILFRVRRNEFVNVPDN</sequence>
<proteinExistence type="predicted"/>
<reference evidence="3 4" key="1">
    <citation type="journal article" date="2022" name="Allergy">
        <title>Genome assembly and annotation of Periplaneta americana reveal a comprehensive cockroach allergen profile.</title>
        <authorList>
            <person name="Wang L."/>
            <person name="Xiong Q."/>
            <person name="Saelim N."/>
            <person name="Wang L."/>
            <person name="Nong W."/>
            <person name="Wan A.T."/>
            <person name="Shi M."/>
            <person name="Liu X."/>
            <person name="Cao Q."/>
            <person name="Hui J.H.L."/>
            <person name="Sookrung N."/>
            <person name="Leung T.F."/>
            <person name="Tungtrongchitr A."/>
            <person name="Tsui S.K.W."/>
        </authorList>
    </citation>
    <scope>NUCLEOTIDE SEQUENCE [LARGE SCALE GENOMIC DNA]</scope>
    <source>
        <strain evidence="3">PWHHKU_190912</strain>
    </source>
</reference>
<feature type="region of interest" description="Disordered" evidence="2">
    <location>
        <begin position="283"/>
        <end position="302"/>
    </location>
</feature>
<comment type="caution">
    <text evidence="3">The sequence shown here is derived from an EMBL/GenBank/DDBJ whole genome shotgun (WGS) entry which is preliminary data.</text>
</comment>
<gene>
    <name evidence="3" type="ORF">ANN_23578</name>
</gene>
<evidence type="ECO:0008006" key="5">
    <source>
        <dbReference type="Google" id="ProtNLM"/>
    </source>
</evidence>
<dbReference type="EMBL" id="JAJSOF020000025">
    <property type="protein sequence ID" value="KAJ4435005.1"/>
    <property type="molecule type" value="Genomic_DNA"/>
</dbReference>
<organism evidence="3 4">
    <name type="scientific">Periplaneta americana</name>
    <name type="common">American cockroach</name>
    <name type="synonym">Blatta americana</name>
    <dbReference type="NCBI Taxonomy" id="6978"/>
    <lineage>
        <taxon>Eukaryota</taxon>
        <taxon>Metazoa</taxon>
        <taxon>Ecdysozoa</taxon>
        <taxon>Arthropoda</taxon>
        <taxon>Hexapoda</taxon>
        <taxon>Insecta</taxon>
        <taxon>Pterygota</taxon>
        <taxon>Neoptera</taxon>
        <taxon>Polyneoptera</taxon>
        <taxon>Dictyoptera</taxon>
        <taxon>Blattodea</taxon>
        <taxon>Blattoidea</taxon>
        <taxon>Blattidae</taxon>
        <taxon>Blattinae</taxon>
        <taxon>Periplaneta</taxon>
    </lineage>
</organism>
<keyword evidence="1" id="KW-0175">Coiled coil</keyword>
<evidence type="ECO:0000313" key="3">
    <source>
        <dbReference type="EMBL" id="KAJ4435005.1"/>
    </source>
</evidence>
<evidence type="ECO:0000313" key="4">
    <source>
        <dbReference type="Proteomes" id="UP001148838"/>
    </source>
</evidence>
<feature type="compositionally biased region" description="Polar residues" evidence="2">
    <location>
        <begin position="292"/>
        <end position="302"/>
    </location>
</feature>
<evidence type="ECO:0000256" key="2">
    <source>
        <dbReference type="SAM" id="MobiDB-lite"/>
    </source>
</evidence>
<name>A0ABQ8SMN9_PERAM</name>
<protein>
    <recommendedName>
        <fullName evidence="5">DUF4817 domain-containing protein</fullName>
    </recommendedName>
</protein>
<keyword evidence="4" id="KW-1185">Reference proteome</keyword>
<evidence type="ECO:0000256" key="1">
    <source>
        <dbReference type="SAM" id="Coils"/>
    </source>
</evidence>
<dbReference type="Proteomes" id="UP001148838">
    <property type="component" value="Unassembled WGS sequence"/>
</dbReference>